<evidence type="ECO:0000313" key="1">
    <source>
        <dbReference type="EMBL" id="UTC28087.1"/>
    </source>
</evidence>
<name>A0A9E7ST85_9CAUD</name>
<reference evidence="1" key="1">
    <citation type="submission" date="2022-04" db="EMBL/GenBank/DDBJ databases">
        <authorList>
            <person name="Friedrich I."/>
            <person name="Schneider D."/>
            <person name="Poehlein A."/>
            <person name="Hertel R."/>
            <person name="Daniel R."/>
        </authorList>
    </citation>
    <scope>NUCLEOTIDE SEQUENCE</scope>
</reference>
<accession>A0A9E7ST85</accession>
<organism evidence="1 2">
    <name type="scientific">Brevundimonas phage vB_BpoS-Gurke</name>
    <dbReference type="NCBI Taxonomy" id="2948599"/>
    <lineage>
        <taxon>Viruses</taxon>
        <taxon>Duplodnaviria</taxon>
        <taxon>Heunggongvirae</taxon>
        <taxon>Uroviricota</taxon>
        <taxon>Caudoviricetes</taxon>
        <taxon>Jeanschmidtviridae</taxon>
        <taxon>Kikimoravirus</taxon>
        <taxon>Kikimoravirus gurke</taxon>
    </lineage>
</organism>
<protein>
    <submittedName>
        <fullName evidence="1">Uncharacterized protein</fullName>
    </submittedName>
</protein>
<dbReference type="EMBL" id="ON529850">
    <property type="protein sequence ID" value="UTC28087.1"/>
    <property type="molecule type" value="Genomic_DNA"/>
</dbReference>
<sequence>MKVHRLYAITLARLEEAKRKGRDAYYRHEAEIASSDVEFYTEVAAALRRRYKTLQRLEAPS</sequence>
<proteinExistence type="predicted"/>
<keyword evidence="2" id="KW-1185">Reference proteome</keyword>
<evidence type="ECO:0000313" key="2">
    <source>
        <dbReference type="Proteomes" id="UP001055634"/>
    </source>
</evidence>
<gene>
    <name evidence="1" type="ORF">GURKE_00550</name>
</gene>
<dbReference type="Proteomes" id="UP001055634">
    <property type="component" value="Segment"/>
</dbReference>